<dbReference type="Gramene" id="TraesCLE_scaffold_152682_01G000200.1">
    <property type="protein sequence ID" value="TraesCLE_scaffold_152682_01G000200.1"/>
    <property type="gene ID" value="TraesCLE_scaffold_152682_01G000200"/>
</dbReference>
<dbReference type="InterPro" id="IPR003854">
    <property type="entry name" value="GASA"/>
</dbReference>
<dbReference type="PANTHER" id="PTHR23201:SF51">
    <property type="match status" value="1"/>
</dbReference>
<reference evidence="3" key="2">
    <citation type="submission" date="2020-03" db="EMBL/GenBank/DDBJ databases">
        <title>The second near-complete assembly of the hexaploid bread wheat (Triticum aestivum) genome.</title>
        <authorList>
            <person name="Zimin A.V."/>
            <person name="Puiu D."/>
            <person name="Shumante A."/>
            <person name="Alonge M."/>
            <person name="Salzberg S.L."/>
        </authorList>
    </citation>
    <scope>NUCLEOTIDE SEQUENCE</scope>
    <source>
        <tissue evidence="3">Leaf</tissue>
    </source>
</reference>
<feature type="chain" id="PRO_5040393249" evidence="2">
    <location>
        <begin position="26"/>
        <end position="93"/>
    </location>
</feature>
<dbReference type="Pfam" id="PF02704">
    <property type="entry name" value="GASA"/>
    <property type="match status" value="1"/>
</dbReference>
<comment type="similarity">
    <text evidence="1">Belongs to the GASA family.</text>
</comment>
<name>A0A9R1E948_WHEAT</name>
<keyword evidence="2" id="KW-0732">Signal</keyword>
<dbReference type="Gramene" id="TraesWEE_scaffold_017564_01G000500.1">
    <property type="protein sequence ID" value="TraesWEE_scaffold_017564_01G000500.1"/>
    <property type="gene ID" value="TraesWEE_scaffold_017564_01G000500"/>
</dbReference>
<evidence type="ECO:0000313" key="3">
    <source>
        <dbReference type="EMBL" id="KAF7005462.1"/>
    </source>
</evidence>
<sequence length="93" mass="10001">MASSKPLAAVTLLLLLVALLMVADAQSSSKIDCPSACKARCAKNWKNKMCNRMCNICCGKCNCVPSGTSQATRNECPWYANLKNSKTGKLKCP</sequence>
<gene>
    <name evidence="3" type="ORF">CFC21_020584</name>
</gene>
<dbReference type="Proteomes" id="UP000815260">
    <property type="component" value="Chromosome 2B"/>
</dbReference>
<dbReference type="PANTHER" id="PTHR23201">
    <property type="entry name" value="EXTENSIN, PROLINE-RICH PROTEIN"/>
    <property type="match status" value="1"/>
</dbReference>
<dbReference type="EMBL" id="CM022215">
    <property type="protein sequence ID" value="KAF7005462.1"/>
    <property type="molecule type" value="Genomic_DNA"/>
</dbReference>
<feature type="signal peptide" evidence="2">
    <location>
        <begin position="1"/>
        <end position="25"/>
    </location>
</feature>
<protein>
    <submittedName>
        <fullName evidence="3">Uncharacterized protein</fullName>
    </submittedName>
</protein>
<organism evidence="3">
    <name type="scientific">Triticum aestivum</name>
    <name type="common">Wheat</name>
    <dbReference type="NCBI Taxonomy" id="4565"/>
    <lineage>
        <taxon>Eukaryota</taxon>
        <taxon>Viridiplantae</taxon>
        <taxon>Streptophyta</taxon>
        <taxon>Embryophyta</taxon>
        <taxon>Tracheophyta</taxon>
        <taxon>Spermatophyta</taxon>
        <taxon>Magnoliopsida</taxon>
        <taxon>Liliopsida</taxon>
        <taxon>Poales</taxon>
        <taxon>Poaceae</taxon>
        <taxon>BOP clade</taxon>
        <taxon>Pooideae</taxon>
        <taxon>Triticodae</taxon>
        <taxon>Triticeae</taxon>
        <taxon>Triticinae</taxon>
        <taxon>Triticum</taxon>
    </lineage>
</organism>
<dbReference type="Gramene" id="TraesNOR2B03G00833350.1">
    <property type="protein sequence ID" value="TraesNOR2B03G00833350.1"/>
    <property type="gene ID" value="TraesNOR2B03G00833350"/>
</dbReference>
<accession>A0A9R1E948</accession>
<evidence type="ECO:0000256" key="2">
    <source>
        <dbReference type="SAM" id="SignalP"/>
    </source>
</evidence>
<proteinExistence type="inferred from homology"/>
<dbReference type="OrthoDB" id="847210at2759"/>
<comment type="caution">
    <text evidence="3">The sequence shown here is derived from an EMBL/GenBank/DDBJ whole genome shotgun (WGS) entry which is preliminary data.</text>
</comment>
<evidence type="ECO:0000256" key="1">
    <source>
        <dbReference type="ARBA" id="ARBA00010582"/>
    </source>
</evidence>
<dbReference type="AlphaFoldDB" id="A0A9R1E948"/>
<reference evidence="3" key="1">
    <citation type="journal article" date="2017" name="Gigascience">
        <title>The first near-complete assembly of the hexaploid bread wheat genome, Triticum aestivum.</title>
        <authorList>
            <person name="Zimin A.V."/>
            <person name="Puiu D."/>
            <person name="Hall R."/>
            <person name="Kingan S."/>
            <person name="Clavijo B.J."/>
            <person name="Salzberg S.L."/>
        </authorList>
    </citation>
    <scope>NUCLEOTIDE SEQUENCE</scope>
    <source>
        <tissue evidence="3">Leaf</tissue>
    </source>
</reference>